<organism evidence="9 10">
    <name type="scientific">Micractinium conductrix</name>
    <dbReference type="NCBI Taxonomy" id="554055"/>
    <lineage>
        <taxon>Eukaryota</taxon>
        <taxon>Viridiplantae</taxon>
        <taxon>Chlorophyta</taxon>
        <taxon>core chlorophytes</taxon>
        <taxon>Trebouxiophyceae</taxon>
        <taxon>Chlorellales</taxon>
        <taxon>Chlorellaceae</taxon>
        <taxon>Chlorella clade</taxon>
        <taxon>Micractinium</taxon>
    </lineage>
</organism>
<keyword evidence="4" id="KW-0547">Nucleotide-binding</keyword>
<name>A0A2P6V8D9_9CHLO</name>
<comment type="subcellular location">
    <subcellularLocation>
        <location evidence="1">Membrane</location>
    </subcellularLocation>
</comment>
<reference evidence="9 10" key="1">
    <citation type="journal article" date="2018" name="Plant J.">
        <title>Genome sequences of Chlorella sorokiniana UTEX 1602 and Micractinium conductrix SAG 241.80: implications to maltose excretion by a green alga.</title>
        <authorList>
            <person name="Arriola M.B."/>
            <person name="Velmurugan N."/>
            <person name="Zhang Y."/>
            <person name="Plunkett M.H."/>
            <person name="Hondzo H."/>
            <person name="Barney B.M."/>
        </authorList>
    </citation>
    <scope>NUCLEOTIDE SEQUENCE [LARGE SCALE GENOMIC DNA]</scope>
    <source>
        <strain evidence="9 10">SAG 241.80</strain>
    </source>
</reference>
<dbReference type="Gene3D" id="1.20.150.20">
    <property type="entry name" value="ATP synthase alpha/beta chain, C-terminal domain"/>
    <property type="match status" value="1"/>
</dbReference>
<feature type="domain" description="ATP synthase alpha subunit C-terminal" evidence="8">
    <location>
        <begin position="588"/>
        <end position="708"/>
    </location>
</feature>
<feature type="domain" description="ATPase F1/V1/A1 complex alpha/beta subunit nucleotide-binding" evidence="7">
    <location>
        <begin position="259"/>
        <end position="386"/>
    </location>
</feature>
<keyword evidence="10" id="KW-1185">Reference proteome</keyword>
<dbReference type="InterPro" id="IPR005294">
    <property type="entry name" value="ATP_synth_F1_asu"/>
</dbReference>
<dbReference type="Proteomes" id="UP000239649">
    <property type="component" value="Unassembled WGS sequence"/>
</dbReference>
<evidence type="ECO:0000259" key="8">
    <source>
        <dbReference type="Pfam" id="PF00306"/>
    </source>
</evidence>
<evidence type="ECO:0000256" key="4">
    <source>
        <dbReference type="ARBA" id="ARBA00022741"/>
    </source>
</evidence>
<dbReference type="SUPFAM" id="SSF52540">
    <property type="entry name" value="P-loop containing nucleoside triphosphate hydrolases"/>
    <property type="match status" value="1"/>
</dbReference>
<dbReference type="Pfam" id="PF00306">
    <property type="entry name" value="ATP-synt_ab_C"/>
    <property type="match status" value="1"/>
</dbReference>
<dbReference type="InterPro" id="IPR027417">
    <property type="entry name" value="P-loop_NTPase"/>
</dbReference>
<keyword evidence="6" id="KW-0406">Ion transport</keyword>
<dbReference type="InterPro" id="IPR000793">
    <property type="entry name" value="ATP_synth_asu_C"/>
</dbReference>
<dbReference type="GO" id="GO:0005524">
    <property type="term" value="F:ATP binding"/>
    <property type="evidence" value="ECO:0007669"/>
    <property type="project" value="InterPro"/>
</dbReference>
<keyword evidence="5" id="KW-0067">ATP-binding</keyword>
<sequence length="719" mass="74116">MQTALGAAQAAVRLAPFTAACHGGAKGARRGSSQALPGRAVRGAVVLRAQTGESEGEPDWEAEMSIFKARTLKPSQMEVQRKIAAENVDVGRVLYSQDNVAIIEGLNNDADVGTCLAFSSGARGVMLWRRSDNVVFALLLGGAGLVSVGDGVECQVKGILQVLDGEEGPTTKREYEQMMVPVGDALVGQVVDFLGRPYTPASTAGEGAGSDALASAAAAGSSAAMAAVQPLGVDQKLPLLNGQPDMDSREQINEPLVTGIKAFDILTPLGRGQAQQVVGPQGSGKTQLCIDTVLGQRSTGVRCVYAAVGSTQEQLERTVGTLRALGCLEYTTVVAATGDRPLGEQYAAMLTACSIGERLRDEGGHSLVVLNDASVMVRMWEMITYAMATLGSAAQSATAADLEELQKAGAVAQEAGASGPAAAAAAAASAASSSDTAEGASEEELVEYEGMLVSAAAAQRRRFFSSLIQRAAKMHRRLRGGTMTLLLVTPGVPASGEARRAREKIAAYKHLSPDQKAKLLAAVDAKEAAGGSGRELGPQELRTEVVEELMSITDGQVVLRVARDPVTGGLSVNPALSVSRIGSRAFHPAMEVMAPQVRLDLAQAVDAARFSTSFDDPAAERAMLRAAVVAAVLPQAPHTSVPLEGQVVQLLALQRGFLDGTPPEEAAARLDALAAAVAAAAPAAVAEIAESKRLTAAAEAALLEALKACSQQLSSSAAA</sequence>
<protein>
    <submittedName>
        <fullName evidence="9">ATP synthase subunit alpha</fullName>
    </submittedName>
</protein>
<dbReference type="Gene3D" id="3.40.50.300">
    <property type="entry name" value="P-loop containing nucleotide triphosphate hydrolases"/>
    <property type="match status" value="1"/>
</dbReference>
<comment type="caution">
    <text evidence="9">The sequence shown here is derived from an EMBL/GenBank/DDBJ whole genome shotgun (WGS) entry which is preliminary data.</text>
</comment>
<dbReference type="GO" id="GO:0046933">
    <property type="term" value="F:proton-transporting ATP synthase activity, rotational mechanism"/>
    <property type="evidence" value="ECO:0007669"/>
    <property type="project" value="InterPro"/>
</dbReference>
<evidence type="ECO:0000259" key="7">
    <source>
        <dbReference type="Pfam" id="PF00006"/>
    </source>
</evidence>
<evidence type="ECO:0000256" key="6">
    <source>
        <dbReference type="ARBA" id="ARBA00023065"/>
    </source>
</evidence>
<evidence type="ECO:0000256" key="2">
    <source>
        <dbReference type="ARBA" id="ARBA00008936"/>
    </source>
</evidence>
<dbReference type="PANTHER" id="PTHR48082:SF2">
    <property type="entry name" value="ATP SYNTHASE SUBUNIT ALPHA, MITOCHONDRIAL"/>
    <property type="match status" value="1"/>
</dbReference>
<dbReference type="AlphaFoldDB" id="A0A2P6V8D9"/>
<evidence type="ECO:0000256" key="1">
    <source>
        <dbReference type="ARBA" id="ARBA00004370"/>
    </source>
</evidence>
<dbReference type="EMBL" id="LHPF02000020">
    <property type="protein sequence ID" value="PSC70355.1"/>
    <property type="molecule type" value="Genomic_DNA"/>
</dbReference>
<evidence type="ECO:0000256" key="5">
    <source>
        <dbReference type="ARBA" id="ARBA00022840"/>
    </source>
</evidence>
<dbReference type="Gene3D" id="2.40.30.20">
    <property type="match status" value="1"/>
</dbReference>
<evidence type="ECO:0000256" key="3">
    <source>
        <dbReference type="ARBA" id="ARBA00022448"/>
    </source>
</evidence>
<comment type="similarity">
    <text evidence="2">Belongs to the ATPase alpha/beta chains family.</text>
</comment>
<evidence type="ECO:0000313" key="10">
    <source>
        <dbReference type="Proteomes" id="UP000239649"/>
    </source>
</evidence>
<keyword evidence="3" id="KW-0813">Transport</keyword>
<dbReference type="InterPro" id="IPR038376">
    <property type="entry name" value="ATP_synth_asu_C_sf"/>
</dbReference>
<accession>A0A2P6V8D9</accession>
<evidence type="ECO:0000313" key="9">
    <source>
        <dbReference type="EMBL" id="PSC70355.1"/>
    </source>
</evidence>
<dbReference type="Pfam" id="PF00006">
    <property type="entry name" value="ATP-synt_ab"/>
    <property type="match status" value="1"/>
</dbReference>
<proteinExistence type="inferred from homology"/>
<dbReference type="OrthoDB" id="30023at2759"/>
<dbReference type="SUPFAM" id="SSF47917">
    <property type="entry name" value="C-terminal domain of alpha and beta subunits of F1 ATP synthase"/>
    <property type="match status" value="1"/>
</dbReference>
<dbReference type="InterPro" id="IPR023366">
    <property type="entry name" value="ATP_synth_asu-like_sf"/>
</dbReference>
<dbReference type="GO" id="GO:0043531">
    <property type="term" value="F:ADP binding"/>
    <property type="evidence" value="ECO:0007669"/>
    <property type="project" value="TreeGrafter"/>
</dbReference>
<dbReference type="STRING" id="554055.A0A2P6V8D9"/>
<dbReference type="PANTHER" id="PTHR48082">
    <property type="entry name" value="ATP SYNTHASE SUBUNIT ALPHA, MITOCHONDRIAL"/>
    <property type="match status" value="1"/>
</dbReference>
<dbReference type="GO" id="GO:0045259">
    <property type="term" value="C:proton-transporting ATP synthase complex"/>
    <property type="evidence" value="ECO:0007669"/>
    <property type="project" value="InterPro"/>
</dbReference>
<dbReference type="InterPro" id="IPR000194">
    <property type="entry name" value="ATPase_F1/V1/A1_a/bsu_nucl-bd"/>
</dbReference>
<gene>
    <name evidence="9" type="ORF">C2E20_6206</name>
</gene>